<feature type="domain" description="DUF7507" evidence="1">
    <location>
        <begin position="675"/>
        <end position="773"/>
    </location>
</feature>
<dbReference type="Pfam" id="PF24346">
    <property type="entry name" value="DUF7507"/>
    <property type="match status" value="1"/>
</dbReference>
<dbReference type="Pfam" id="PF17963">
    <property type="entry name" value="Big_9"/>
    <property type="match status" value="1"/>
</dbReference>
<dbReference type="Proteomes" id="UP000309872">
    <property type="component" value="Unassembled WGS sequence"/>
</dbReference>
<dbReference type="Pfam" id="PF13585">
    <property type="entry name" value="CHU_C"/>
    <property type="match status" value="1"/>
</dbReference>
<dbReference type="AlphaFoldDB" id="A0A4U0H854"/>
<reference evidence="2 3" key="1">
    <citation type="submission" date="2019-04" db="EMBL/GenBank/DDBJ databases">
        <title>Sphingobacterium olei sp. nov., isolated from oil-contaminated soil.</title>
        <authorList>
            <person name="Liu B."/>
        </authorList>
    </citation>
    <scope>NUCLEOTIDE SEQUENCE [LARGE SCALE GENOMIC DNA]</scope>
    <source>
        <strain evidence="2 3">Y3L14</strain>
    </source>
</reference>
<dbReference type="InterPro" id="IPR055354">
    <property type="entry name" value="DUF7507"/>
</dbReference>
<organism evidence="2 3">
    <name type="scientific">Sphingobacterium alkalisoli</name>
    <dbReference type="NCBI Taxonomy" id="1874115"/>
    <lineage>
        <taxon>Bacteria</taxon>
        <taxon>Pseudomonadati</taxon>
        <taxon>Bacteroidota</taxon>
        <taxon>Sphingobacteriia</taxon>
        <taxon>Sphingobacteriales</taxon>
        <taxon>Sphingobacteriaceae</taxon>
        <taxon>Sphingobacterium</taxon>
    </lineage>
</organism>
<name>A0A4U0H854_9SPHI</name>
<accession>A0A4U0H854</accession>
<dbReference type="Gene3D" id="2.60.40.2810">
    <property type="match status" value="1"/>
</dbReference>
<gene>
    <name evidence="2" type="ORF">FAZ19_01905</name>
</gene>
<evidence type="ECO:0000259" key="1">
    <source>
        <dbReference type="Pfam" id="PF24346"/>
    </source>
</evidence>
<dbReference type="EMBL" id="SUKA01000001">
    <property type="protein sequence ID" value="TJY68037.1"/>
    <property type="molecule type" value="Genomic_DNA"/>
</dbReference>
<comment type="caution">
    <text evidence="2">The sequence shown here is derived from an EMBL/GenBank/DDBJ whole genome shotgun (WGS) entry which is preliminary data.</text>
</comment>
<evidence type="ECO:0000313" key="2">
    <source>
        <dbReference type="EMBL" id="TJY68037.1"/>
    </source>
</evidence>
<sequence>MRYLILLYLLIITKTIFAEGSKDLYPAGVRGARAYIVSGRSMFNNGPVENGAHYAWVKKGEIIAVASSAQNIGNGSIEVISPSGIRYQTTNNDIGKIQATGFLNTRQAELAGPRIGYTPLEINATEEGIWSIKFYAPYATTEGESAMVQANAIWLQEYDAFIAAWDISIRDITDSNWINGRVFTHSLTLSIHSRNLERSDGSGGYYGKNYILTNDAVIYRVDANGNHGLGFSYFANNLGFIDSHENPIYKSINQYDQGYHYPFLADTDKLITHKLFYNLPDSDLPKESIGQYPGNKTWLLNKPVVAEVNSIRIVGIEGRENHISKKGAWISFDSSYKGRYQIAISSKSSQHQFVTIKMVHSADIGANKIYWNGLDGNSQMLPVGKGYPIEVDISLLDGEVHFPFLDIEVNPQGLLVERFELSGKNLGYSTLYWDDSDISPGIPSEMSNPLINLEGILSNINGHKWGSYKPTDWSMGTVNSWYGSHSFGNGKGMDTWTYNLSINSTYNKNITVAIHDLQIESISTDKDVIDLNESYWYTVKIKNEGPSGAESAYFSFTIPEGLLIESFTSSTTCATSLQDHLNTSGFSSTLDIPSGCEVSYQMKVKVVQATEEFYFRIPVQGSIVRSADSTDPDAISLDLSKTSPGSAEEECLANCNNIKRHDKVMLIEPEYERGKIGLVKTVDYFDSNKDGIISKGDQLEYKFRVKNLGQTPLQRLALIDEKLSSTPIWSPNLTLKSGEERLFTYKYVLTESDIVNNIIINSAHIEAYNPRNRITSDISGSDFGNDNPTVFSFENLPVLKLKKTVQNVGTGEEGQFTVGDIIQYRFEIKHIGDKIADVKIVDKLISDSAFHISLLKSNGLTNYVANYLITEQETINSKIINTASVLGIETKYNTIIKDISGHSFEDDLPTETSIAQPYITSNDNYTIYEGERLRLDFLQNDKPGSSNIDRIDLLGNFQHGHVIADNNSYFYTPSITAKNVMERVHYQILDKSRLRSNQSYIQINIKKTEAIATNDSIRINHGLKSRLYPLRNDYSNGSEIDPTSIEITVLPKSGKLLLNSDGSIDYIPDTKFTGIDYFEYQVSDKNGNKSEAARYSIQVTGLFIPNVISPNEDGINDSFFIIGANQYDKLELRIFNRLGVEVLNSADYQNNWTPDKKLDEGTYYYILKVFKLGNAPYTKKGSLLIVRDLKFH</sequence>
<dbReference type="OrthoDB" id="5726170at2"/>
<evidence type="ECO:0000313" key="3">
    <source>
        <dbReference type="Proteomes" id="UP000309872"/>
    </source>
</evidence>
<dbReference type="RefSeq" id="WP_136818906.1">
    <property type="nucleotide sequence ID" value="NZ_BMJX01000001.1"/>
</dbReference>
<keyword evidence="3" id="KW-1185">Reference proteome</keyword>
<proteinExistence type="predicted"/>
<protein>
    <recommendedName>
        <fullName evidence="1">DUF7507 domain-containing protein</fullName>
    </recommendedName>
</protein>